<keyword evidence="4 9" id="KW-0547">Nucleotide-binding</keyword>
<dbReference type="InterPro" id="IPR003959">
    <property type="entry name" value="ATPase_AAA_core"/>
</dbReference>
<evidence type="ECO:0000256" key="14">
    <source>
        <dbReference type="RuleBase" id="RU000591"/>
    </source>
</evidence>
<accession>A0A6C2UDU2</accession>
<evidence type="ECO:0000256" key="3">
    <source>
        <dbReference type="ARBA" id="ARBA00022670"/>
    </source>
</evidence>
<proteinExistence type="evidence at transcript level"/>
<evidence type="ECO:0000256" key="2">
    <source>
        <dbReference type="ARBA" id="ARBA00022490"/>
    </source>
</evidence>
<dbReference type="HAMAP" id="MF_01973">
    <property type="entry name" value="lon_bact"/>
    <property type="match status" value="1"/>
</dbReference>
<keyword evidence="8 9" id="KW-0346">Stress response</keyword>
<comment type="induction">
    <text evidence="9">By heat shock.</text>
</comment>
<dbReference type="EMBL" id="CAAHFG010000004">
    <property type="protein sequence ID" value="VGO17376.1"/>
    <property type="molecule type" value="Genomic_DNA"/>
</dbReference>
<dbReference type="FunFam" id="1.20.5.5270:FF:000002">
    <property type="entry name" value="Lon protease homolog"/>
    <property type="match status" value="1"/>
</dbReference>
<dbReference type="InterPro" id="IPR027417">
    <property type="entry name" value="P-loop_NTPase"/>
</dbReference>
<evidence type="ECO:0000256" key="9">
    <source>
        <dbReference type="HAMAP-Rule" id="MF_01973"/>
    </source>
</evidence>
<evidence type="ECO:0000256" key="10">
    <source>
        <dbReference type="PIRNR" id="PIRNR001174"/>
    </source>
</evidence>
<dbReference type="Gene3D" id="3.30.230.10">
    <property type="match status" value="1"/>
</dbReference>
<dbReference type="SUPFAM" id="SSF54211">
    <property type="entry name" value="Ribosomal protein S5 domain 2-like"/>
    <property type="match status" value="1"/>
</dbReference>
<dbReference type="Gene3D" id="3.40.50.300">
    <property type="entry name" value="P-loop containing nucleotide triphosphate hydrolases"/>
    <property type="match status" value="1"/>
</dbReference>
<evidence type="ECO:0000313" key="18">
    <source>
        <dbReference type="Proteomes" id="UP000366872"/>
    </source>
</evidence>
<dbReference type="NCBIfam" id="TIGR00763">
    <property type="entry name" value="lon"/>
    <property type="match status" value="1"/>
</dbReference>
<dbReference type="Gene3D" id="1.10.8.60">
    <property type="match status" value="1"/>
</dbReference>
<evidence type="ECO:0000256" key="4">
    <source>
        <dbReference type="ARBA" id="ARBA00022741"/>
    </source>
</evidence>
<evidence type="ECO:0000256" key="6">
    <source>
        <dbReference type="ARBA" id="ARBA00022825"/>
    </source>
</evidence>
<feature type="domain" description="Lon N-terminal" evidence="16">
    <location>
        <begin position="24"/>
        <end position="219"/>
    </location>
</feature>
<dbReference type="GO" id="GO:0005524">
    <property type="term" value="F:ATP binding"/>
    <property type="evidence" value="ECO:0007669"/>
    <property type="project" value="UniProtKB-UniRule"/>
</dbReference>
<dbReference type="Pfam" id="PF02190">
    <property type="entry name" value="LON_substr_bdg"/>
    <property type="match status" value="1"/>
</dbReference>
<evidence type="ECO:0000256" key="7">
    <source>
        <dbReference type="ARBA" id="ARBA00022840"/>
    </source>
</evidence>
<reference evidence="17 18" key="1">
    <citation type="submission" date="2019-04" db="EMBL/GenBank/DDBJ databases">
        <authorList>
            <person name="Van Vliet M D."/>
        </authorList>
    </citation>
    <scope>NUCLEOTIDE SEQUENCE [LARGE SCALE GENOMIC DNA]</scope>
    <source>
        <strain evidence="17 18">F1</strain>
    </source>
</reference>
<sequence>MSAQEDHNDVEIEIVPEQEVPDLLPVMPLKNFVLFPQMVAPLVITTDESKKLVSDLSTKSPHFITALQRKEEIDEANLTQDDIYRVGCVARLIKTLNFPDGSTHVLVEGMSRCELKDLLSDEGYPTAHYRMVEDAKDDSLETEALVRSASEQFQQLVTMSPNMPDELAVAIFNMGAPEQLSDLIATNLPIPIEVRQNLLADNHPANRLKTLMEFLNREYQILKLGNKIENKVHETFTKTQREIFLREQLKTIQKELGQDDPHSNEILELEKKLEEAQLPAEAAEAAEKELDRLKAVPPASPEHGVIRTYLDVMAELPWAKSTEDQLDILAAEKILNKDHYGLEKVKDRILEYLSVLKLKSDMKGPILCLAGPPGVGKTSLGKSVARALGREFVRMSLGGMHDEAEIRGHRRTYIGAMPGRIIESLRRCGTNNPVIMLDEIDKVGKDFRGDPASALLEVLDPEQNSTFQDHYLDVQFDLSKVLFITTANMLDTIPGPLRDRMEVIRISGYTLQEKVHIARRYLVPKAIREHGLKRTQIKFDKGALEGIIGGYTAEAGVRNLERQIANVCRKVARGFAEGKTRPVGVTGNKLKGFLGPVKIEKDVAERQAMPGVVTGLAWTPYGGDILFIEATRMPGKGGLILTGSLGDVMKESARAALSYLRANAGVFKIDETVFAKSDIHIHVPAGATPKDGPSAGVAISLAILSMLKDIPVRPDLAMTGEISLRGRVLPIGGLKEKVLAASRAGIRHIMLPEKNKIDLEEIPADIKKKLTFKNVQTIDQALRYALKLSEQE</sequence>
<keyword evidence="18" id="KW-1185">Reference proteome</keyword>
<comment type="similarity">
    <text evidence="9 10 13 14">Belongs to the peptidase S16 family.</text>
</comment>
<name>A0A6C2UDU2_PONDE</name>
<dbReference type="CDD" id="cd19500">
    <property type="entry name" value="RecA-like_Lon"/>
    <property type="match status" value="1"/>
</dbReference>
<dbReference type="Gene3D" id="1.20.58.1480">
    <property type="match status" value="1"/>
</dbReference>
<dbReference type="Pfam" id="PF05362">
    <property type="entry name" value="Lon_C"/>
    <property type="match status" value="1"/>
</dbReference>
<dbReference type="EC" id="3.4.21.53" evidence="9 10"/>
<dbReference type="GO" id="GO:0005737">
    <property type="term" value="C:cytoplasm"/>
    <property type="evidence" value="ECO:0007669"/>
    <property type="project" value="UniProtKB-SubCell"/>
</dbReference>
<dbReference type="InterPro" id="IPR014721">
    <property type="entry name" value="Ribsml_uS5_D2-typ_fold_subgr"/>
</dbReference>
<dbReference type="InterPro" id="IPR003111">
    <property type="entry name" value="Lon_prtase_N"/>
</dbReference>
<dbReference type="InterPro" id="IPR020568">
    <property type="entry name" value="Ribosomal_Su5_D2-typ_SF"/>
</dbReference>
<feature type="domain" description="Lon proteolytic" evidence="15">
    <location>
        <begin position="607"/>
        <end position="788"/>
    </location>
</feature>
<dbReference type="InterPro" id="IPR027065">
    <property type="entry name" value="Lon_Prtase"/>
</dbReference>
<dbReference type="FunFam" id="3.40.50.300:FF:000382">
    <property type="entry name" value="Lon protease homolog 2, peroxisomal"/>
    <property type="match status" value="1"/>
</dbReference>
<dbReference type="InterPro" id="IPR015947">
    <property type="entry name" value="PUA-like_sf"/>
</dbReference>
<dbReference type="GO" id="GO:0016887">
    <property type="term" value="F:ATP hydrolysis activity"/>
    <property type="evidence" value="ECO:0007669"/>
    <property type="project" value="UniProtKB-UniRule"/>
</dbReference>
<evidence type="ECO:0000256" key="11">
    <source>
        <dbReference type="PIRSR" id="PIRSR001174-1"/>
    </source>
</evidence>
<dbReference type="PROSITE" id="PS51786">
    <property type="entry name" value="LON_PROTEOLYTIC"/>
    <property type="match status" value="1"/>
</dbReference>
<comment type="subunit">
    <text evidence="9 10">Homohexamer. Organized in a ring with a central cavity.</text>
</comment>
<comment type="catalytic activity">
    <reaction evidence="9 10 13">
        <text>Hydrolysis of proteins in presence of ATP.</text>
        <dbReference type="EC" id="3.4.21.53"/>
    </reaction>
</comment>
<dbReference type="SUPFAM" id="SSF88697">
    <property type="entry name" value="PUA domain-like"/>
    <property type="match status" value="1"/>
</dbReference>
<dbReference type="InterPro" id="IPR008268">
    <property type="entry name" value="Peptidase_S16_AS"/>
</dbReference>
<feature type="active site" evidence="9 11">
    <location>
        <position position="694"/>
    </location>
</feature>
<feature type="active site" evidence="9 11">
    <location>
        <position position="737"/>
    </location>
</feature>
<dbReference type="InterPro" id="IPR004815">
    <property type="entry name" value="Lon_bac/euk-typ"/>
</dbReference>
<dbReference type="Proteomes" id="UP000366872">
    <property type="component" value="Unassembled WGS sequence"/>
</dbReference>
<evidence type="ECO:0000256" key="13">
    <source>
        <dbReference type="PROSITE-ProRule" id="PRU01122"/>
    </source>
</evidence>
<dbReference type="SMART" id="SM00464">
    <property type="entry name" value="LON"/>
    <property type="match status" value="1"/>
</dbReference>
<dbReference type="GO" id="GO:0004252">
    <property type="term" value="F:serine-type endopeptidase activity"/>
    <property type="evidence" value="ECO:0007669"/>
    <property type="project" value="UniProtKB-UniRule"/>
</dbReference>
<keyword evidence="6 9" id="KW-0720">Serine protease</keyword>
<dbReference type="InterPro" id="IPR054594">
    <property type="entry name" value="Lon_lid"/>
</dbReference>
<dbReference type="RefSeq" id="WP_136082856.1">
    <property type="nucleotide sequence ID" value="NZ_CAAHFG010000004.1"/>
</dbReference>
<dbReference type="InterPro" id="IPR008269">
    <property type="entry name" value="Lon_proteolytic"/>
</dbReference>
<dbReference type="SMART" id="SM00382">
    <property type="entry name" value="AAA"/>
    <property type="match status" value="1"/>
</dbReference>
<dbReference type="InterPro" id="IPR046336">
    <property type="entry name" value="Lon_prtase_N_sf"/>
</dbReference>
<dbReference type="PROSITE" id="PS51787">
    <property type="entry name" value="LON_N"/>
    <property type="match status" value="1"/>
</dbReference>
<organism evidence="17 18">
    <name type="scientific">Pontiella desulfatans</name>
    <dbReference type="NCBI Taxonomy" id="2750659"/>
    <lineage>
        <taxon>Bacteria</taxon>
        <taxon>Pseudomonadati</taxon>
        <taxon>Kiritimatiellota</taxon>
        <taxon>Kiritimatiellia</taxon>
        <taxon>Kiritimatiellales</taxon>
        <taxon>Pontiellaceae</taxon>
        <taxon>Pontiella</taxon>
    </lineage>
</organism>
<evidence type="ECO:0000256" key="12">
    <source>
        <dbReference type="PIRSR" id="PIRSR001174-2"/>
    </source>
</evidence>
<dbReference type="Gene3D" id="2.30.130.40">
    <property type="entry name" value="LON domain-like"/>
    <property type="match status" value="1"/>
</dbReference>
<keyword evidence="2 9" id="KW-0963">Cytoplasm</keyword>
<dbReference type="InterPro" id="IPR003593">
    <property type="entry name" value="AAA+_ATPase"/>
</dbReference>
<dbReference type="Pfam" id="PF22667">
    <property type="entry name" value="Lon_lid"/>
    <property type="match status" value="1"/>
</dbReference>
<dbReference type="Gene3D" id="1.20.5.5270">
    <property type="match status" value="1"/>
</dbReference>
<keyword evidence="5 9" id="KW-0378">Hydrolase</keyword>
<evidence type="ECO:0000256" key="5">
    <source>
        <dbReference type="ARBA" id="ARBA00022801"/>
    </source>
</evidence>
<feature type="binding site" evidence="9 12">
    <location>
        <begin position="371"/>
        <end position="378"/>
    </location>
    <ligand>
        <name>ATP</name>
        <dbReference type="ChEBI" id="CHEBI:30616"/>
    </ligand>
</feature>
<keyword evidence="7 9" id="KW-0067">ATP-binding</keyword>
<protein>
    <recommendedName>
        <fullName evidence="9 10">Lon protease</fullName>
        <ecNumber evidence="9 10">3.4.21.53</ecNumber>
    </recommendedName>
    <alternativeName>
        <fullName evidence="9">ATP-dependent protease La</fullName>
    </alternativeName>
</protein>
<dbReference type="GO" id="GO:0006515">
    <property type="term" value="P:protein quality control for misfolded or incompletely synthesized proteins"/>
    <property type="evidence" value="ECO:0007669"/>
    <property type="project" value="UniProtKB-UniRule"/>
</dbReference>
<dbReference type="GO" id="GO:0004176">
    <property type="term" value="F:ATP-dependent peptidase activity"/>
    <property type="evidence" value="ECO:0007669"/>
    <property type="project" value="UniProtKB-UniRule"/>
</dbReference>
<dbReference type="InterPro" id="IPR027543">
    <property type="entry name" value="Lon_bac"/>
</dbReference>
<evidence type="ECO:0000256" key="8">
    <source>
        <dbReference type="ARBA" id="ARBA00023016"/>
    </source>
</evidence>
<evidence type="ECO:0000259" key="15">
    <source>
        <dbReference type="PROSITE" id="PS51786"/>
    </source>
</evidence>
<evidence type="ECO:0000256" key="1">
    <source>
        <dbReference type="ARBA" id="ARBA00004496"/>
    </source>
</evidence>
<dbReference type="PRINTS" id="PR00830">
    <property type="entry name" value="ENDOLAPTASE"/>
</dbReference>
<comment type="subcellular location">
    <subcellularLocation>
        <location evidence="1 9 10">Cytoplasm</location>
    </subcellularLocation>
</comment>
<dbReference type="PROSITE" id="PS01046">
    <property type="entry name" value="LON_SER"/>
    <property type="match status" value="1"/>
</dbReference>
<gene>
    <name evidence="17" type="primary">lon2</name>
    <name evidence="9" type="synonym">lon</name>
    <name evidence="17" type="ORF">PDESU_05972</name>
</gene>
<dbReference type="SUPFAM" id="SSF52540">
    <property type="entry name" value="P-loop containing nucleoside triphosphate hydrolases"/>
    <property type="match status" value="1"/>
</dbReference>
<dbReference type="PANTHER" id="PTHR10046">
    <property type="entry name" value="ATP DEPENDENT LON PROTEASE FAMILY MEMBER"/>
    <property type="match status" value="1"/>
</dbReference>
<dbReference type="GO" id="GO:0034605">
    <property type="term" value="P:cellular response to heat"/>
    <property type="evidence" value="ECO:0007669"/>
    <property type="project" value="UniProtKB-UniRule"/>
</dbReference>
<evidence type="ECO:0000313" key="17">
    <source>
        <dbReference type="EMBL" id="VGO17376.1"/>
    </source>
</evidence>
<keyword evidence="3 9" id="KW-0645">Protease</keyword>
<evidence type="ECO:0000259" key="16">
    <source>
        <dbReference type="PROSITE" id="PS51787"/>
    </source>
</evidence>
<dbReference type="AlphaFoldDB" id="A0A6C2UDU2"/>
<dbReference type="Pfam" id="PF00004">
    <property type="entry name" value="AAA"/>
    <property type="match status" value="1"/>
</dbReference>
<comment type="function">
    <text evidence="9">ATP-dependent serine protease that mediates the selective degradation of mutant and abnormal proteins as well as certain short-lived regulatory proteins. Required for cellular homeostasis and for survival from DNA damage and developmental changes induced by stress. Degrades polypeptides processively to yield small peptide fragments that are 5 to 10 amino acids long. Binds to DNA in a double-stranded, site-specific manner.</text>
</comment>
<dbReference type="GO" id="GO:0043565">
    <property type="term" value="F:sequence-specific DNA binding"/>
    <property type="evidence" value="ECO:0007669"/>
    <property type="project" value="UniProtKB-UniRule"/>
</dbReference>
<dbReference type="PIRSF" id="PIRSF001174">
    <property type="entry name" value="Lon_proteas"/>
    <property type="match status" value="1"/>
</dbReference>